<dbReference type="InterPro" id="IPR010982">
    <property type="entry name" value="Lambda_DNA-bd_dom_sf"/>
</dbReference>
<accession>A0A1H9CPP6</accession>
<evidence type="ECO:0000313" key="4">
    <source>
        <dbReference type="Proteomes" id="UP000198634"/>
    </source>
</evidence>
<evidence type="ECO:0000259" key="2">
    <source>
        <dbReference type="PROSITE" id="PS50943"/>
    </source>
</evidence>
<gene>
    <name evidence="3" type="ORF">SAMN04488092_103337</name>
</gene>
<dbReference type="Gene3D" id="1.10.260.40">
    <property type="entry name" value="lambda repressor-like DNA-binding domains"/>
    <property type="match status" value="1"/>
</dbReference>
<evidence type="ECO:0000256" key="1">
    <source>
        <dbReference type="ARBA" id="ARBA00023125"/>
    </source>
</evidence>
<feature type="domain" description="HTH cro/C1-type" evidence="2">
    <location>
        <begin position="12"/>
        <end position="66"/>
    </location>
</feature>
<dbReference type="CDD" id="cd02209">
    <property type="entry name" value="cupin_XRE_C"/>
    <property type="match status" value="1"/>
</dbReference>
<sequence length="182" mass="19888">MTDPQTALATHLAALRAGRGWTLDQLAERSGVSRATLSRIEKSEVSPTTEVLGRLCTAYDLTMSRVLAMVEDQFRPVQSARDRVTWEDRSTGFRRQVVSGATGGLAGEVLSCHLPAHRHLSYDAPPRAGLEHHLLVQTGALQVTVDGVTHDLRPGDCLRYRLHGGSDFRTGAEAADYLMILI</sequence>
<dbReference type="GO" id="GO:0005829">
    <property type="term" value="C:cytosol"/>
    <property type="evidence" value="ECO:0007669"/>
    <property type="project" value="TreeGrafter"/>
</dbReference>
<protein>
    <submittedName>
        <fullName evidence="3">Helix-turn-helix domain-containing protein</fullName>
    </submittedName>
</protein>
<dbReference type="AlphaFoldDB" id="A0A1H9CPP6"/>
<dbReference type="PROSITE" id="PS50943">
    <property type="entry name" value="HTH_CROC1"/>
    <property type="match status" value="1"/>
</dbReference>
<dbReference type="Pfam" id="PF13560">
    <property type="entry name" value="HTH_31"/>
    <property type="match status" value="1"/>
</dbReference>
<dbReference type="InterPro" id="IPR011051">
    <property type="entry name" value="RmlC_Cupin_sf"/>
</dbReference>
<dbReference type="InterPro" id="IPR001387">
    <property type="entry name" value="Cro/C1-type_HTH"/>
</dbReference>
<dbReference type="CDD" id="cd00093">
    <property type="entry name" value="HTH_XRE"/>
    <property type="match status" value="1"/>
</dbReference>
<dbReference type="SUPFAM" id="SSF51182">
    <property type="entry name" value="RmlC-like cupins"/>
    <property type="match status" value="1"/>
</dbReference>
<dbReference type="RefSeq" id="WP_090269036.1">
    <property type="nucleotide sequence ID" value="NZ_FOEP01000003.1"/>
</dbReference>
<dbReference type="SUPFAM" id="SSF47413">
    <property type="entry name" value="lambda repressor-like DNA-binding domains"/>
    <property type="match status" value="1"/>
</dbReference>
<dbReference type="SMART" id="SM00530">
    <property type="entry name" value="HTH_XRE"/>
    <property type="match status" value="1"/>
</dbReference>
<keyword evidence="1" id="KW-0238">DNA-binding</keyword>
<dbReference type="PANTHER" id="PTHR46797">
    <property type="entry name" value="HTH-TYPE TRANSCRIPTIONAL REGULATOR"/>
    <property type="match status" value="1"/>
</dbReference>
<organism evidence="3 4">
    <name type="scientific">Thalassovita taeanensis</name>
    <dbReference type="NCBI Taxonomy" id="657014"/>
    <lineage>
        <taxon>Bacteria</taxon>
        <taxon>Pseudomonadati</taxon>
        <taxon>Pseudomonadota</taxon>
        <taxon>Alphaproteobacteria</taxon>
        <taxon>Rhodobacterales</taxon>
        <taxon>Roseobacteraceae</taxon>
        <taxon>Thalassovita</taxon>
    </lineage>
</organism>
<dbReference type="STRING" id="657014.SAMN04488092_103337"/>
<dbReference type="PANTHER" id="PTHR46797:SF10">
    <property type="entry name" value="BLR1115 PROTEIN"/>
    <property type="match status" value="1"/>
</dbReference>
<dbReference type="Gene3D" id="2.60.120.10">
    <property type="entry name" value="Jelly Rolls"/>
    <property type="match status" value="1"/>
</dbReference>
<dbReference type="EMBL" id="FOEP01000003">
    <property type="protein sequence ID" value="SEQ03051.1"/>
    <property type="molecule type" value="Genomic_DNA"/>
</dbReference>
<dbReference type="GO" id="GO:0003677">
    <property type="term" value="F:DNA binding"/>
    <property type="evidence" value="ECO:0007669"/>
    <property type="project" value="UniProtKB-KW"/>
</dbReference>
<dbReference type="InterPro" id="IPR014710">
    <property type="entry name" value="RmlC-like_jellyroll"/>
</dbReference>
<dbReference type="GO" id="GO:0003700">
    <property type="term" value="F:DNA-binding transcription factor activity"/>
    <property type="evidence" value="ECO:0007669"/>
    <property type="project" value="TreeGrafter"/>
</dbReference>
<name>A0A1H9CPP6_9RHOB</name>
<proteinExistence type="predicted"/>
<dbReference type="OrthoDB" id="189170at2"/>
<reference evidence="3 4" key="1">
    <citation type="submission" date="2016-10" db="EMBL/GenBank/DDBJ databases">
        <authorList>
            <person name="de Groot N.N."/>
        </authorList>
    </citation>
    <scope>NUCLEOTIDE SEQUENCE [LARGE SCALE GENOMIC DNA]</scope>
    <source>
        <strain evidence="3 4">DSM 22007</strain>
    </source>
</reference>
<dbReference type="InterPro" id="IPR050807">
    <property type="entry name" value="TransReg_Diox_bact_type"/>
</dbReference>
<dbReference type="Proteomes" id="UP000198634">
    <property type="component" value="Unassembled WGS sequence"/>
</dbReference>
<keyword evidence="4" id="KW-1185">Reference proteome</keyword>
<evidence type="ECO:0000313" key="3">
    <source>
        <dbReference type="EMBL" id="SEQ03051.1"/>
    </source>
</evidence>